<evidence type="ECO:0000313" key="1">
    <source>
        <dbReference type="EMBL" id="NKY01980.1"/>
    </source>
</evidence>
<dbReference type="RefSeq" id="WP_006370391.1">
    <property type="nucleotide sequence ID" value="NZ_CP085887.1"/>
</dbReference>
<comment type="caution">
    <text evidence="1">The sequence shown here is derived from an EMBL/GenBank/DDBJ whole genome shotgun (WGS) entry which is preliminary data.</text>
</comment>
<sequence length="75" mass="8202">MRIDTWWPRLASDTQAWLIEHNGEPLPPGVKAEILTVNGGSTEPSWWAGELGEGQTELSDAAVDWIESVANDEGI</sequence>
<organism evidence="1 2">
    <name type="scientific">Gordonia polyisoprenivorans</name>
    <dbReference type="NCBI Taxonomy" id="84595"/>
    <lineage>
        <taxon>Bacteria</taxon>
        <taxon>Bacillati</taxon>
        <taxon>Actinomycetota</taxon>
        <taxon>Actinomycetes</taxon>
        <taxon>Mycobacteriales</taxon>
        <taxon>Gordoniaceae</taxon>
        <taxon>Gordonia</taxon>
    </lineage>
</organism>
<proteinExistence type="predicted"/>
<gene>
    <name evidence="1" type="ORF">HGA05_10375</name>
</gene>
<dbReference type="AlphaFoldDB" id="A0A846WMG3"/>
<protein>
    <submittedName>
        <fullName evidence="1">Uncharacterized protein</fullName>
    </submittedName>
</protein>
<name>A0A846WMG3_9ACTN</name>
<dbReference type="Proteomes" id="UP000563898">
    <property type="component" value="Unassembled WGS sequence"/>
</dbReference>
<dbReference type="EMBL" id="JAAXPC010000005">
    <property type="protein sequence ID" value="NKY01980.1"/>
    <property type="molecule type" value="Genomic_DNA"/>
</dbReference>
<reference evidence="1 2" key="1">
    <citation type="submission" date="2020-04" db="EMBL/GenBank/DDBJ databases">
        <title>MicrobeNet Type strains.</title>
        <authorList>
            <person name="Nicholson A.C."/>
        </authorList>
    </citation>
    <scope>NUCLEOTIDE SEQUENCE [LARGE SCALE GENOMIC DNA]</scope>
    <source>
        <strain evidence="1 2">ATCC BAA-14</strain>
    </source>
</reference>
<evidence type="ECO:0000313" key="2">
    <source>
        <dbReference type="Proteomes" id="UP000563898"/>
    </source>
</evidence>
<accession>A0A846WMG3</accession>